<evidence type="ECO:0000313" key="2">
    <source>
        <dbReference type="Proteomes" id="UP000056750"/>
    </source>
</evidence>
<evidence type="ECO:0000313" key="1">
    <source>
        <dbReference type="EMBL" id="AMJ73254.1"/>
    </source>
</evidence>
<proteinExistence type="predicted"/>
<dbReference type="Proteomes" id="UP000056750">
    <property type="component" value="Chromosome"/>
</dbReference>
<accession>A0ABM5YGU6</accession>
<evidence type="ECO:0008006" key="3">
    <source>
        <dbReference type="Google" id="ProtNLM"/>
    </source>
</evidence>
<organism evidence="1 2">
    <name type="scientific">Alteromonas stellipolaris</name>
    <dbReference type="NCBI Taxonomy" id="233316"/>
    <lineage>
        <taxon>Bacteria</taxon>
        <taxon>Pseudomonadati</taxon>
        <taxon>Pseudomonadota</taxon>
        <taxon>Gammaproteobacteria</taxon>
        <taxon>Alteromonadales</taxon>
        <taxon>Alteromonadaceae</taxon>
        <taxon>Alteromonas/Salinimonas group</taxon>
        <taxon>Alteromonas</taxon>
    </lineage>
</organism>
<gene>
    <name evidence="1" type="ORF">AVL57_04240</name>
</gene>
<keyword evidence="2" id="KW-1185">Reference proteome</keyword>
<sequence length="60" mass="6942">MYIVNCKQFVLIEKGIPSMKGSDTRKADFKPRDNEIAELLDKGCRRVAPVHRLSVKRQVR</sequence>
<reference evidence="1 2" key="1">
    <citation type="submission" date="2015-12" db="EMBL/GenBank/DDBJ databases">
        <title>Intraspecies pangenome expansion in the marine bacterium Alteromonas.</title>
        <authorList>
            <person name="Lopez-Perez M."/>
            <person name="Rodriguez-Valera F."/>
        </authorList>
    </citation>
    <scope>NUCLEOTIDE SEQUENCE [LARGE SCALE GENOMIC DNA]</scope>
    <source>
        <strain evidence="1 2">LMG 21861</strain>
    </source>
</reference>
<protein>
    <recommendedName>
        <fullName evidence="3">Transposase</fullName>
    </recommendedName>
</protein>
<name>A0ABM5YGU6_9ALTE</name>
<dbReference type="EMBL" id="CP013926">
    <property type="protein sequence ID" value="AMJ73254.1"/>
    <property type="molecule type" value="Genomic_DNA"/>
</dbReference>